<dbReference type="EMBL" id="MRZV01001015">
    <property type="protein sequence ID" value="PIK41477.1"/>
    <property type="molecule type" value="Genomic_DNA"/>
</dbReference>
<feature type="compositionally biased region" description="Polar residues" evidence="6">
    <location>
        <begin position="539"/>
        <end position="558"/>
    </location>
</feature>
<dbReference type="Proteomes" id="UP000230750">
    <property type="component" value="Unassembled WGS sequence"/>
</dbReference>
<feature type="region of interest" description="Disordered" evidence="6">
    <location>
        <begin position="741"/>
        <end position="823"/>
    </location>
</feature>
<evidence type="ECO:0000256" key="2">
    <source>
        <dbReference type="ARBA" id="ARBA00004574"/>
    </source>
</evidence>
<reference evidence="8 9" key="1">
    <citation type="journal article" date="2017" name="PLoS Biol.">
        <title>The sea cucumber genome provides insights into morphological evolution and visceral regeneration.</title>
        <authorList>
            <person name="Zhang X."/>
            <person name="Sun L."/>
            <person name="Yuan J."/>
            <person name="Sun Y."/>
            <person name="Gao Y."/>
            <person name="Zhang L."/>
            <person name="Li S."/>
            <person name="Dai H."/>
            <person name="Hamel J.F."/>
            <person name="Liu C."/>
            <person name="Yu Y."/>
            <person name="Liu S."/>
            <person name="Lin W."/>
            <person name="Guo K."/>
            <person name="Jin S."/>
            <person name="Xu P."/>
            <person name="Storey K.B."/>
            <person name="Huan P."/>
            <person name="Zhang T."/>
            <person name="Zhou Y."/>
            <person name="Zhang J."/>
            <person name="Lin C."/>
            <person name="Li X."/>
            <person name="Xing L."/>
            <person name="Huo D."/>
            <person name="Sun M."/>
            <person name="Wang L."/>
            <person name="Mercier A."/>
            <person name="Li F."/>
            <person name="Yang H."/>
            <person name="Xiang J."/>
        </authorList>
    </citation>
    <scope>NUCLEOTIDE SEQUENCE [LARGE SCALE GENOMIC DNA]</scope>
    <source>
        <strain evidence="8">Shaxun</strain>
        <tissue evidence="8">Muscle</tissue>
    </source>
</reference>
<dbReference type="GO" id="GO:0042162">
    <property type="term" value="F:telomeric DNA binding"/>
    <property type="evidence" value="ECO:0007669"/>
    <property type="project" value="InterPro"/>
</dbReference>
<feature type="region of interest" description="Disordered" evidence="6">
    <location>
        <begin position="603"/>
        <end position="632"/>
    </location>
</feature>
<dbReference type="OrthoDB" id="10678945at2759"/>
<keyword evidence="5" id="KW-0539">Nucleus</keyword>
<feature type="compositionally biased region" description="Basic and acidic residues" evidence="6">
    <location>
        <begin position="608"/>
        <end position="632"/>
    </location>
</feature>
<feature type="compositionally biased region" description="Polar residues" evidence="6">
    <location>
        <begin position="807"/>
        <end position="816"/>
    </location>
</feature>
<comment type="subcellular location">
    <subcellularLocation>
        <location evidence="2">Chromosome</location>
        <location evidence="2">Telomere</location>
    </subcellularLocation>
    <subcellularLocation>
        <location evidence="1">Nucleus</location>
    </subcellularLocation>
</comment>
<dbReference type="GO" id="GO:0000781">
    <property type="term" value="C:chromosome, telomeric region"/>
    <property type="evidence" value="ECO:0007669"/>
    <property type="project" value="UniProtKB-SubCell"/>
</dbReference>
<comment type="caution">
    <text evidence="8">The sequence shown here is derived from an EMBL/GenBank/DDBJ whole genome shotgun (WGS) entry which is preliminary data.</text>
</comment>
<dbReference type="Gene3D" id="2.40.50.960">
    <property type="match status" value="1"/>
</dbReference>
<gene>
    <name evidence="8" type="ORF">BSL78_21662</name>
</gene>
<feature type="region of interest" description="Disordered" evidence="6">
    <location>
        <begin position="981"/>
        <end position="1007"/>
    </location>
</feature>
<keyword evidence="9" id="KW-1185">Reference proteome</keyword>
<dbReference type="Pfam" id="PF10341">
    <property type="entry name" value="TPP1"/>
    <property type="match status" value="1"/>
</dbReference>
<evidence type="ECO:0000259" key="7">
    <source>
        <dbReference type="Pfam" id="PF10341"/>
    </source>
</evidence>
<proteinExistence type="predicted"/>
<keyword evidence="4" id="KW-0779">Telomere</keyword>
<evidence type="ECO:0000256" key="1">
    <source>
        <dbReference type="ARBA" id="ARBA00004123"/>
    </source>
</evidence>
<sequence length="1066" mass="117840">MIDPQQYSPLLNFDFCNKAGRIRDDNVFIDTFILLYYCKRSVKYVKQRFVVLFQRVLSGGETGGTALIHDNEMRVTCNFTNSAIEEFEKKELETSECEFGDLRGSIIVLERYRIVPTLSSGLKDCVFTILVYSFTLKSFTRTSRGYQHTRMANQHYRIANKLKELWGQWKKGDLTIVSDESDSGGTITDSTLRHTVQFMEELERAEQLKEKSCGEDLGSSNCQEELHHRDKEQPRVVAEDSNNANNQCQEDYSEQDERRGTDQNSDRRMLVSKNPLSDEELTTATFKIKMSKYTDNKCSKHEGCILLTSSLDNEEKEEEECSVDSLTEVLDALPILLYTSVPGHVSQDLPCGLNCWEAEALDAAINDEDNSAQGRCLPVTSSDSLTVTTPCESSPPQECQEGLVALHWPPSGSSSVDPVLSGNGTQSAADPEIGIRVDRRDDSQMPEVVQLTNSEEIYIRGRPLKMVSASQELKPDIEGNNLAGMKGNLPSASANKLMVTRSIANDNDGITGVLMLEEAEVGSGDARVDSDLVIPESCDPNQDQVDVSGSQSTSQRSGFNRREPPRVALADIVQVEDARESTLVSSVNNGEAVARGRDMKSLGNLDIPRTESHGEVNIDNGKSENEGKAEVITRERCTPSESISAKASVKEGPHKENVEMVKDALASDGVDIDVVTSGINASFYPETQALHLDDTVLPPGYQEGVNPSLSMEDEEWPYETQPFEVEDPALPLGHQEEVNLSLSKEDEERPCETQPFEVEDPALPRYMGKANLSPGMEETQPFDVADSITKRKPKDSAQVIDSGDGCMTSTEQTNSPFPDVPSSLLNNAFLQTQTSQEKHLILQKATGSQNIKERFLPDPPSEVEDDLLPSRIPGPESQINTSETSDSLEDTIIKVPSSDSSEELQTCVTLDTQSQGISTRSQLLGPEEISNLVKNKEVGTRNVQTKCLNQAQHAENEVISGLEVSDEEKTNNQLFHRQTCQPRSSANDLKPHESSPEELASIPSTEQRSDPAKRICAEFVKKLDDLRCSCSESISDRANLHSVVLASLRSVVIHWNNLPELKGNLQ</sequence>
<evidence type="ECO:0000313" key="8">
    <source>
        <dbReference type="EMBL" id="PIK41477.1"/>
    </source>
</evidence>
<feature type="compositionally biased region" description="Basic and acidic residues" evidence="6">
    <location>
        <begin position="224"/>
        <end position="238"/>
    </location>
</feature>
<organism evidence="8 9">
    <name type="scientific">Stichopus japonicus</name>
    <name type="common">Sea cucumber</name>
    <dbReference type="NCBI Taxonomy" id="307972"/>
    <lineage>
        <taxon>Eukaryota</taxon>
        <taxon>Metazoa</taxon>
        <taxon>Echinodermata</taxon>
        <taxon>Eleutherozoa</taxon>
        <taxon>Echinozoa</taxon>
        <taxon>Holothuroidea</taxon>
        <taxon>Aspidochirotacea</taxon>
        <taxon>Aspidochirotida</taxon>
        <taxon>Stichopodidae</taxon>
        <taxon>Apostichopus</taxon>
    </lineage>
</organism>
<protein>
    <recommendedName>
        <fullName evidence="7">Shelterin complex subunit TPP1/Est3 domain-containing protein</fullName>
    </recommendedName>
</protein>
<feature type="compositionally biased region" description="Polar residues" evidence="6">
    <location>
        <begin position="240"/>
        <end position="250"/>
    </location>
</feature>
<name>A0A2G8K0E3_STIJA</name>
<keyword evidence="3" id="KW-0158">Chromosome</keyword>
<evidence type="ECO:0000256" key="6">
    <source>
        <dbReference type="SAM" id="MobiDB-lite"/>
    </source>
</evidence>
<evidence type="ECO:0000256" key="4">
    <source>
        <dbReference type="ARBA" id="ARBA00022895"/>
    </source>
</evidence>
<feature type="compositionally biased region" description="Basic and acidic residues" evidence="6">
    <location>
        <begin position="255"/>
        <end position="269"/>
    </location>
</feature>
<feature type="domain" description="Shelterin complex subunit TPP1/Est3" evidence="7">
    <location>
        <begin position="64"/>
        <end position="140"/>
    </location>
</feature>
<evidence type="ECO:0000256" key="3">
    <source>
        <dbReference type="ARBA" id="ARBA00022454"/>
    </source>
</evidence>
<evidence type="ECO:0000313" key="9">
    <source>
        <dbReference type="Proteomes" id="UP000230750"/>
    </source>
</evidence>
<feature type="region of interest" description="Disordered" evidence="6">
    <location>
        <begin position="535"/>
        <end position="563"/>
    </location>
</feature>
<accession>A0A2G8K0E3</accession>
<dbReference type="InterPro" id="IPR019437">
    <property type="entry name" value="TPP1/Est3"/>
</dbReference>
<feature type="region of interest" description="Disordered" evidence="6">
    <location>
        <begin position="209"/>
        <end position="276"/>
    </location>
</feature>
<dbReference type="GO" id="GO:0005697">
    <property type="term" value="C:telomerase holoenzyme complex"/>
    <property type="evidence" value="ECO:0007669"/>
    <property type="project" value="InterPro"/>
</dbReference>
<dbReference type="AlphaFoldDB" id="A0A2G8K0E3"/>
<evidence type="ECO:0000256" key="5">
    <source>
        <dbReference type="ARBA" id="ARBA00023242"/>
    </source>
</evidence>
<dbReference type="GO" id="GO:0007004">
    <property type="term" value="P:telomere maintenance via telomerase"/>
    <property type="evidence" value="ECO:0007669"/>
    <property type="project" value="InterPro"/>
</dbReference>